<evidence type="ECO:0000256" key="1">
    <source>
        <dbReference type="ARBA" id="ARBA00010641"/>
    </source>
</evidence>
<feature type="domain" description="RNA polymerase sigma-70 region 2" evidence="5">
    <location>
        <begin position="40"/>
        <end position="98"/>
    </location>
</feature>
<dbReference type="Proteomes" id="UP000006241">
    <property type="component" value="Unassembled WGS sequence"/>
</dbReference>
<evidence type="ECO:0000313" key="7">
    <source>
        <dbReference type="EMBL" id="EEI90450.1"/>
    </source>
</evidence>
<dbReference type="InterPro" id="IPR036388">
    <property type="entry name" value="WH-like_DNA-bd_sf"/>
</dbReference>
<evidence type="ECO:0000256" key="2">
    <source>
        <dbReference type="ARBA" id="ARBA00023015"/>
    </source>
</evidence>
<dbReference type="HOGENOM" id="CLU_047691_4_0_10"/>
<keyword evidence="4" id="KW-0804">Transcription</keyword>
<evidence type="ECO:0000259" key="6">
    <source>
        <dbReference type="Pfam" id="PF08281"/>
    </source>
</evidence>
<dbReference type="GO" id="GO:0016987">
    <property type="term" value="F:sigma factor activity"/>
    <property type="evidence" value="ECO:0007669"/>
    <property type="project" value="UniProtKB-KW"/>
</dbReference>
<dbReference type="Gene3D" id="1.10.1740.10">
    <property type="match status" value="1"/>
</dbReference>
<evidence type="ECO:0000256" key="3">
    <source>
        <dbReference type="ARBA" id="ARBA00023082"/>
    </source>
</evidence>
<dbReference type="Pfam" id="PF08281">
    <property type="entry name" value="Sigma70_r4_2"/>
    <property type="match status" value="1"/>
</dbReference>
<organism evidence="7 8">
    <name type="scientific">Sphingobacterium spiritivorum ATCC 33300</name>
    <dbReference type="NCBI Taxonomy" id="525372"/>
    <lineage>
        <taxon>Bacteria</taxon>
        <taxon>Pseudomonadati</taxon>
        <taxon>Bacteroidota</taxon>
        <taxon>Sphingobacteriia</taxon>
        <taxon>Sphingobacteriales</taxon>
        <taxon>Sphingobacteriaceae</taxon>
        <taxon>Sphingobacterium</taxon>
    </lineage>
</organism>
<evidence type="ECO:0000256" key="4">
    <source>
        <dbReference type="ARBA" id="ARBA00023163"/>
    </source>
</evidence>
<evidence type="ECO:0000313" key="8">
    <source>
        <dbReference type="Proteomes" id="UP000006241"/>
    </source>
</evidence>
<dbReference type="InterPro" id="IPR013325">
    <property type="entry name" value="RNA_pol_sigma_r2"/>
</dbReference>
<dbReference type="NCBIfam" id="TIGR02937">
    <property type="entry name" value="sigma70-ECF"/>
    <property type="match status" value="1"/>
</dbReference>
<dbReference type="Gene3D" id="1.10.10.10">
    <property type="entry name" value="Winged helix-like DNA-binding domain superfamily/Winged helix DNA-binding domain"/>
    <property type="match status" value="1"/>
</dbReference>
<dbReference type="CDD" id="cd06171">
    <property type="entry name" value="Sigma70_r4"/>
    <property type="match status" value="1"/>
</dbReference>
<name>C2G381_SPHSI</name>
<sequence>MELNSMVDVTSLSEEQLVALLKDSQQHAFNEIYKRHWAGIFLAAKNRLSNEDDAYEIVQNIFLNLWRKRSSFELTKNFAVYFATATKYEVLKSLSRQGHIEQYRNVLRTSVSERDDSTVNQLETKELLESLEQSIRVLPEKCQLVFRLRVEKEYSQKEIAKELNISEKTVEAHLTKARKHIRNDLGILAFIHLVHYLKNF</sequence>
<dbReference type="RefSeq" id="WP_003003237.1">
    <property type="nucleotide sequence ID" value="NZ_GG668630.1"/>
</dbReference>
<dbReference type="InterPro" id="IPR014284">
    <property type="entry name" value="RNA_pol_sigma-70_dom"/>
</dbReference>
<feature type="domain" description="RNA polymerase sigma factor 70 region 4 type 2" evidence="6">
    <location>
        <begin position="129"/>
        <end position="181"/>
    </location>
</feature>
<dbReference type="PANTHER" id="PTHR43133">
    <property type="entry name" value="RNA POLYMERASE ECF-TYPE SIGMA FACTO"/>
    <property type="match status" value="1"/>
</dbReference>
<reference evidence="7 8" key="1">
    <citation type="submission" date="2009-01" db="EMBL/GenBank/DDBJ databases">
        <authorList>
            <person name="Qin X."/>
            <person name="Bachman B."/>
            <person name="Battles P."/>
            <person name="Bell A."/>
            <person name="Bess C."/>
            <person name="Bickham C."/>
            <person name="Chaboub L."/>
            <person name="Chen D."/>
            <person name="Coyle M."/>
            <person name="Deiros D.R."/>
            <person name="Dinh H."/>
            <person name="Forbes L."/>
            <person name="Fowler G."/>
            <person name="Francisco L."/>
            <person name="Fu Q."/>
            <person name="Gubbala S."/>
            <person name="Hale W."/>
            <person name="Han Y."/>
            <person name="Hemphill L."/>
            <person name="Highlander S.K."/>
            <person name="Hirani K."/>
            <person name="Hogues M."/>
            <person name="Jackson L."/>
            <person name="Jakkamsetti A."/>
            <person name="Javaid M."/>
            <person name="Jiang H."/>
            <person name="Korchina V."/>
            <person name="Kovar C."/>
            <person name="Lara F."/>
            <person name="Lee S."/>
            <person name="Mata R."/>
            <person name="Mathew T."/>
            <person name="Moen C."/>
            <person name="Morales K."/>
            <person name="Munidasa M."/>
            <person name="Nazareth L."/>
            <person name="Ngo R."/>
            <person name="Nguyen L."/>
            <person name="Okwuonu G."/>
            <person name="Ongeri F."/>
            <person name="Patil S."/>
            <person name="Petrosino J."/>
            <person name="Pham C."/>
            <person name="Pham P."/>
            <person name="Pu L.-L."/>
            <person name="Puazo M."/>
            <person name="Raj R."/>
            <person name="Reid J."/>
            <person name="Rouhana J."/>
            <person name="Saada N."/>
            <person name="Shang Y."/>
            <person name="Simmons D."/>
            <person name="Thornton R."/>
            <person name="Warren J."/>
            <person name="Weissenberger G."/>
            <person name="Zhang J."/>
            <person name="Zhang L."/>
            <person name="Zhou C."/>
            <person name="Zhu D."/>
            <person name="Muzny D."/>
            <person name="Worley K."/>
            <person name="Gibbs R."/>
        </authorList>
    </citation>
    <scope>NUCLEOTIDE SEQUENCE [LARGE SCALE GENOMIC DNA]</scope>
    <source>
        <strain evidence="7 8">ATCC 33300</strain>
    </source>
</reference>
<keyword evidence="2" id="KW-0805">Transcription regulation</keyword>
<gene>
    <name evidence="7" type="ORF">HMPREF0765_4037</name>
</gene>
<dbReference type="SUPFAM" id="SSF88946">
    <property type="entry name" value="Sigma2 domain of RNA polymerase sigma factors"/>
    <property type="match status" value="1"/>
</dbReference>
<dbReference type="InterPro" id="IPR007627">
    <property type="entry name" value="RNA_pol_sigma70_r2"/>
</dbReference>
<dbReference type="Pfam" id="PF04542">
    <property type="entry name" value="Sigma70_r2"/>
    <property type="match status" value="1"/>
</dbReference>
<dbReference type="InterPro" id="IPR013249">
    <property type="entry name" value="RNA_pol_sigma70_r4_t2"/>
</dbReference>
<proteinExistence type="inferred from homology"/>
<keyword evidence="3" id="KW-0731">Sigma factor</keyword>
<comment type="similarity">
    <text evidence="1">Belongs to the sigma-70 factor family. ECF subfamily.</text>
</comment>
<dbReference type="EMBL" id="ACHB01000091">
    <property type="protein sequence ID" value="EEI90450.1"/>
    <property type="molecule type" value="Genomic_DNA"/>
</dbReference>
<dbReference type="SUPFAM" id="SSF88659">
    <property type="entry name" value="Sigma3 and sigma4 domains of RNA polymerase sigma factors"/>
    <property type="match status" value="1"/>
</dbReference>
<accession>C2G381</accession>
<evidence type="ECO:0000259" key="5">
    <source>
        <dbReference type="Pfam" id="PF04542"/>
    </source>
</evidence>
<dbReference type="GO" id="GO:0006352">
    <property type="term" value="P:DNA-templated transcription initiation"/>
    <property type="evidence" value="ECO:0007669"/>
    <property type="project" value="InterPro"/>
</dbReference>
<dbReference type="AlphaFoldDB" id="C2G381"/>
<dbReference type="InterPro" id="IPR039425">
    <property type="entry name" value="RNA_pol_sigma-70-like"/>
</dbReference>
<protein>
    <submittedName>
        <fullName evidence="7">RNA polymerase sigma-70 factor</fullName>
    </submittedName>
</protein>
<dbReference type="GO" id="GO:0003677">
    <property type="term" value="F:DNA binding"/>
    <property type="evidence" value="ECO:0007669"/>
    <property type="project" value="InterPro"/>
</dbReference>
<dbReference type="PANTHER" id="PTHR43133:SF46">
    <property type="entry name" value="RNA POLYMERASE SIGMA-70 FACTOR ECF SUBFAMILY"/>
    <property type="match status" value="1"/>
</dbReference>
<dbReference type="InterPro" id="IPR013324">
    <property type="entry name" value="RNA_pol_sigma_r3/r4-like"/>
</dbReference>
<comment type="caution">
    <text evidence="7">The sequence shown here is derived from an EMBL/GenBank/DDBJ whole genome shotgun (WGS) entry which is preliminary data.</text>
</comment>